<dbReference type="EMBL" id="CP001825">
    <property type="protein sequence ID" value="ACZ41498.1"/>
    <property type="molecule type" value="Genomic_DNA"/>
</dbReference>
<evidence type="ECO:0000256" key="6">
    <source>
        <dbReference type="ARBA" id="ARBA00047561"/>
    </source>
</evidence>
<dbReference type="Pfam" id="PF13241">
    <property type="entry name" value="NAD_binding_7"/>
    <property type="match status" value="1"/>
</dbReference>
<dbReference type="AlphaFoldDB" id="D1CEZ2"/>
<dbReference type="GO" id="GO:0019354">
    <property type="term" value="P:siroheme biosynthetic process"/>
    <property type="evidence" value="ECO:0007669"/>
    <property type="project" value="UniProtKB-UniPathway"/>
</dbReference>
<proteinExistence type="predicted"/>
<keyword evidence="8" id="KW-1185">Reference proteome</keyword>
<dbReference type="Proteomes" id="UP000000323">
    <property type="component" value="Chromosome 1"/>
</dbReference>
<name>D1CEZ2_THET1</name>
<dbReference type="HOGENOM" id="CLU_011276_8_1_0"/>
<evidence type="ECO:0000256" key="2">
    <source>
        <dbReference type="ARBA" id="ARBA00012400"/>
    </source>
</evidence>
<dbReference type="InterPro" id="IPR036291">
    <property type="entry name" value="NAD(P)-bd_dom_sf"/>
</dbReference>
<evidence type="ECO:0000256" key="4">
    <source>
        <dbReference type="ARBA" id="ARBA00023027"/>
    </source>
</evidence>
<dbReference type="PANTHER" id="PTHR35330:SF1">
    <property type="entry name" value="SIROHEME BIOSYNTHESIS PROTEIN MET8"/>
    <property type="match status" value="1"/>
</dbReference>
<gene>
    <name evidence="7" type="ordered locus">Tter_0580</name>
</gene>
<evidence type="ECO:0000256" key="3">
    <source>
        <dbReference type="ARBA" id="ARBA00023002"/>
    </source>
</evidence>
<keyword evidence="5" id="KW-0627">Porphyrin biosynthesis</keyword>
<dbReference type="UniPathway" id="UPA00262">
    <property type="reaction ID" value="UER00222"/>
</dbReference>
<evidence type="ECO:0000256" key="1">
    <source>
        <dbReference type="ARBA" id="ARBA00005010"/>
    </source>
</evidence>
<dbReference type="RefSeq" id="WP_012874533.1">
    <property type="nucleotide sequence ID" value="NC_013525.1"/>
</dbReference>
<dbReference type="STRING" id="525904.Tter_0580"/>
<comment type="pathway">
    <text evidence="1">Porphyrin-containing compound metabolism; siroheme biosynthesis; sirohydrochlorin from precorrin-2: step 1/1.</text>
</comment>
<dbReference type="GO" id="GO:0004325">
    <property type="term" value="F:ferrochelatase activity"/>
    <property type="evidence" value="ECO:0007669"/>
    <property type="project" value="InterPro"/>
</dbReference>
<dbReference type="OrthoDB" id="9773765at2"/>
<keyword evidence="3 7" id="KW-0560">Oxidoreductase</keyword>
<dbReference type="KEGG" id="ttr:Tter_0580"/>
<accession>D1CEZ2</accession>
<organism evidence="7 8">
    <name type="scientific">Thermobaculum terrenum (strain ATCC BAA-798 / CCMEE 7001 / YNP1)</name>
    <dbReference type="NCBI Taxonomy" id="525904"/>
    <lineage>
        <taxon>Bacteria</taxon>
        <taxon>Bacillati</taxon>
        <taxon>Chloroflexota</taxon>
        <taxon>Chloroflexia</taxon>
        <taxon>Candidatus Thermobaculales</taxon>
        <taxon>Candidatus Thermobaculaceae</taxon>
        <taxon>Thermobaculum</taxon>
    </lineage>
</organism>
<dbReference type="GO" id="GO:0043115">
    <property type="term" value="F:precorrin-2 dehydrogenase activity"/>
    <property type="evidence" value="ECO:0007669"/>
    <property type="project" value="UniProtKB-EC"/>
</dbReference>
<evidence type="ECO:0000256" key="5">
    <source>
        <dbReference type="ARBA" id="ARBA00023244"/>
    </source>
</evidence>
<dbReference type="SUPFAM" id="SSF51735">
    <property type="entry name" value="NAD(P)-binding Rossmann-fold domains"/>
    <property type="match status" value="1"/>
</dbReference>
<keyword evidence="4" id="KW-0520">NAD</keyword>
<evidence type="ECO:0000313" key="8">
    <source>
        <dbReference type="Proteomes" id="UP000000323"/>
    </source>
</evidence>
<dbReference type="PANTHER" id="PTHR35330">
    <property type="entry name" value="SIROHEME BIOSYNTHESIS PROTEIN MET8"/>
    <property type="match status" value="1"/>
</dbReference>
<dbReference type="NCBIfam" id="TIGR01470">
    <property type="entry name" value="cysG_Nterm"/>
    <property type="match status" value="1"/>
</dbReference>
<dbReference type="Gene3D" id="3.30.160.110">
    <property type="entry name" value="Siroheme synthase, domain 2"/>
    <property type="match status" value="1"/>
</dbReference>
<protein>
    <recommendedName>
        <fullName evidence="2">precorrin-2 dehydrogenase</fullName>
        <ecNumber evidence="2">1.3.1.76</ecNumber>
    </recommendedName>
</protein>
<comment type="catalytic activity">
    <reaction evidence="6">
        <text>precorrin-2 + NAD(+) = sirohydrochlorin + NADH + 2 H(+)</text>
        <dbReference type="Rhea" id="RHEA:15613"/>
        <dbReference type="ChEBI" id="CHEBI:15378"/>
        <dbReference type="ChEBI" id="CHEBI:57540"/>
        <dbReference type="ChEBI" id="CHEBI:57945"/>
        <dbReference type="ChEBI" id="CHEBI:58351"/>
        <dbReference type="ChEBI" id="CHEBI:58827"/>
        <dbReference type="EC" id="1.3.1.76"/>
    </reaction>
</comment>
<dbReference type="InterPro" id="IPR028161">
    <property type="entry name" value="Met8-like"/>
</dbReference>
<sequence length="226" mass="25163">MARTHADKIYDYYPAFLDLCRKKVVVVGGGEIATGKVRGLIPCGPDPLVVIAPEVSDYIREKAIEGALTWIQREYTYGDLEGAYICFAATDDKSANAKVAKEARERNIPVLAVDDIPNCDFIAPAVVRRGRLVIAISTNALSPAIASHVRRKIERDFPPHWAHLLEVAATVRERLGPARFTIDPEEWQRALDDDLKSLVWEGKVDEATELLWSRLASDKVELEARA</sequence>
<dbReference type="InterPro" id="IPR006367">
    <property type="entry name" value="Sirohaem_synthase_N"/>
</dbReference>
<evidence type="ECO:0000313" key="7">
    <source>
        <dbReference type="EMBL" id="ACZ41498.1"/>
    </source>
</evidence>
<dbReference type="SUPFAM" id="SSF75615">
    <property type="entry name" value="Siroheme synthase middle domains-like"/>
    <property type="match status" value="1"/>
</dbReference>
<dbReference type="Gene3D" id="3.40.50.720">
    <property type="entry name" value="NAD(P)-binding Rossmann-like Domain"/>
    <property type="match status" value="1"/>
</dbReference>
<dbReference type="EC" id="1.3.1.76" evidence="2"/>
<dbReference type="eggNOG" id="COG1648">
    <property type="taxonomic scope" value="Bacteria"/>
</dbReference>
<reference evidence="8" key="1">
    <citation type="journal article" date="2010" name="Stand. Genomic Sci.">
        <title>Complete genome sequence of 'Thermobaculum terrenum' type strain (YNP1).</title>
        <authorList>
            <person name="Kiss H."/>
            <person name="Cleland D."/>
            <person name="Lapidus A."/>
            <person name="Lucas S."/>
            <person name="Glavina Del Rio T."/>
            <person name="Nolan M."/>
            <person name="Tice H."/>
            <person name="Han C."/>
            <person name="Goodwin L."/>
            <person name="Pitluck S."/>
            <person name="Liolios K."/>
            <person name="Ivanova N."/>
            <person name="Mavromatis K."/>
            <person name="Ovchinnikova G."/>
            <person name="Pati A."/>
            <person name="Chen A."/>
            <person name="Palaniappan K."/>
            <person name="Land M."/>
            <person name="Hauser L."/>
            <person name="Chang Y."/>
            <person name="Jeffries C."/>
            <person name="Lu M."/>
            <person name="Brettin T."/>
            <person name="Detter J."/>
            <person name="Goker M."/>
            <person name="Tindall B."/>
            <person name="Beck B."/>
            <person name="McDermott T."/>
            <person name="Woyke T."/>
            <person name="Bristow J."/>
            <person name="Eisen J."/>
            <person name="Markowitz V."/>
            <person name="Hugenholtz P."/>
            <person name="Kyrpides N."/>
            <person name="Klenk H."/>
            <person name="Cheng J."/>
        </authorList>
    </citation>
    <scope>NUCLEOTIDE SEQUENCE [LARGE SCALE GENOMIC DNA]</scope>
    <source>
        <strain evidence="8">ATCC BAA-798 / YNP1</strain>
    </source>
</reference>